<dbReference type="Proteomes" id="UP000054279">
    <property type="component" value="Unassembled WGS sequence"/>
</dbReference>
<name>A0A0C9VX85_SPHS4</name>
<gene>
    <name evidence="1" type="ORF">M422DRAFT_48017</name>
</gene>
<evidence type="ECO:0000313" key="1">
    <source>
        <dbReference type="EMBL" id="KIJ42996.1"/>
    </source>
</evidence>
<dbReference type="HOGENOM" id="CLU_1428829_0_0_1"/>
<dbReference type="OrthoDB" id="548949at2759"/>
<proteinExistence type="predicted"/>
<keyword evidence="2" id="KW-1185">Reference proteome</keyword>
<organism evidence="1 2">
    <name type="scientific">Sphaerobolus stellatus (strain SS14)</name>
    <dbReference type="NCBI Taxonomy" id="990650"/>
    <lineage>
        <taxon>Eukaryota</taxon>
        <taxon>Fungi</taxon>
        <taxon>Dikarya</taxon>
        <taxon>Basidiomycota</taxon>
        <taxon>Agaricomycotina</taxon>
        <taxon>Agaricomycetes</taxon>
        <taxon>Phallomycetidae</taxon>
        <taxon>Geastrales</taxon>
        <taxon>Sphaerobolaceae</taxon>
        <taxon>Sphaerobolus</taxon>
    </lineage>
</organism>
<accession>A0A0C9VX85</accession>
<sequence length="190" mass="21208">MSPGSDFLTMPDCGGYRETEPYIHYFFPKRLKPKAGGEFPIGGGSRINIREITYNGVLDAERKLVFVGTDDRIKYYYWIPVENCNDYSENGLLPTHTFRCSNLTRTMAILPGGRFIRAGNGSAGVWYLHSPPTHSGIEIIGEELDLNDFETWCDDPEAIDLSSGSNPDTMIAFTRYKIQACHLACPPGSL</sequence>
<evidence type="ECO:0000313" key="2">
    <source>
        <dbReference type="Proteomes" id="UP000054279"/>
    </source>
</evidence>
<dbReference type="AlphaFoldDB" id="A0A0C9VX85"/>
<protein>
    <submittedName>
        <fullName evidence="1">Uncharacterized protein</fullName>
    </submittedName>
</protein>
<reference evidence="1 2" key="1">
    <citation type="submission" date="2014-06" db="EMBL/GenBank/DDBJ databases">
        <title>Evolutionary Origins and Diversification of the Mycorrhizal Mutualists.</title>
        <authorList>
            <consortium name="DOE Joint Genome Institute"/>
            <consortium name="Mycorrhizal Genomics Consortium"/>
            <person name="Kohler A."/>
            <person name="Kuo A."/>
            <person name="Nagy L.G."/>
            <person name="Floudas D."/>
            <person name="Copeland A."/>
            <person name="Barry K.W."/>
            <person name="Cichocki N."/>
            <person name="Veneault-Fourrey C."/>
            <person name="LaButti K."/>
            <person name="Lindquist E.A."/>
            <person name="Lipzen A."/>
            <person name="Lundell T."/>
            <person name="Morin E."/>
            <person name="Murat C."/>
            <person name="Riley R."/>
            <person name="Ohm R."/>
            <person name="Sun H."/>
            <person name="Tunlid A."/>
            <person name="Henrissat B."/>
            <person name="Grigoriev I.V."/>
            <person name="Hibbett D.S."/>
            <person name="Martin F."/>
        </authorList>
    </citation>
    <scope>NUCLEOTIDE SEQUENCE [LARGE SCALE GENOMIC DNA]</scope>
    <source>
        <strain evidence="1 2">SS14</strain>
    </source>
</reference>
<dbReference type="EMBL" id="KN837126">
    <property type="protein sequence ID" value="KIJ42996.1"/>
    <property type="molecule type" value="Genomic_DNA"/>
</dbReference>